<reference evidence="2 3" key="1">
    <citation type="submission" date="2018-08" db="EMBL/GenBank/DDBJ databases">
        <title>Genome sequence of Marinobacter flavimaris KCTC 12185.</title>
        <authorList>
            <person name="Chun J."/>
            <person name="Kim B.-Y."/>
            <person name="Choi S.-B."/>
            <person name="Kwak M.-J."/>
        </authorList>
    </citation>
    <scope>NUCLEOTIDE SEQUENCE [LARGE SCALE GENOMIC DNA]</scope>
    <source>
        <strain evidence="2 3">KCTC 12185</strain>
    </source>
</reference>
<evidence type="ECO:0000313" key="3">
    <source>
        <dbReference type="Proteomes" id="UP000256431"/>
    </source>
</evidence>
<gene>
    <name evidence="2" type="ORF">DXI23_07890</name>
</gene>
<proteinExistence type="predicted"/>
<dbReference type="EMBL" id="QRDH01000003">
    <property type="protein sequence ID" value="RDU41317.1"/>
    <property type="molecule type" value="Genomic_DNA"/>
</dbReference>
<evidence type="ECO:0000313" key="2">
    <source>
        <dbReference type="EMBL" id="RDU41317.1"/>
    </source>
</evidence>
<dbReference type="AlphaFoldDB" id="A0A3D8H3Q5"/>
<protein>
    <submittedName>
        <fullName evidence="2">Uncharacterized protein</fullName>
    </submittedName>
</protein>
<evidence type="ECO:0000256" key="1">
    <source>
        <dbReference type="SAM" id="MobiDB-lite"/>
    </source>
</evidence>
<dbReference type="Proteomes" id="UP000256431">
    <property type="component" value="Unassembled WGS sequence"/>
</dbReference>
<feature type="region of interest" description="Disordered" evidence="1">
    <location>
        <begin position="15"/>
        <end position="39"/>
    </location>
</feature>
<keyword evidence="3" id="KW-1185">Reference proteome</keyword>
<accession>A0A3D8H3Q5</accession>
<comment type="caution">
    <text evidence="2">The sequence shown here is derived from an EMBL/GenBank/DDBJ whole genome shotgun (WGS) entry which is preliminary data.</text>
</comment>
<name>A0A3D8H3Q5_9GAMM</name>
<organism evidence="2 3">
    <name type="scientific">Marinobacter flavimaris</name>
    <dbReference type="NCBI Taxonomy" id="262076"/>
    <lineage>
        <taxon>Bacteria</taxon>
        <taxon>Pseudomonadati</taxon>
        <taxon>Pseudomonadota</taxon>
        <taxon>Gammaproteobacteria</taxon>
        <taxon>Pseudomonadales</taxon>
        <taxon>Marinobacteraceae</taxon>
        <taxon>Marinobacter</taxon>
    </lineage>
</organism>
<sequence>MIPGPWQGIRSQFVNSMNPVDMKPPPEGMERPGSGHKTPAPVMHFGVAENAEEQKKISRLNALIAKVPLG</sequence>